<dbReference type="InterPro" id="IPR020471">
    <property type="entry name" value="AKR"/>
</dbReference>
<protein>
    <submittedName>
        <fullName evidence="6">Aldo-keto reductase family 1 member B1</fullName>
    </submittedName>
</protein>
<organism evidence="5 6">
    <name type="scientific">Drosophila kikkawai</name>
    <name type="common">Fruit fly</name>
    <dbReference type="NCBI Taxonomy" id="30033"/>
    <lineage>
        <taxon>Eukaryota</taxon>
        <taxon>Metazoa</taxon>
        <taxon>Ecdysozoa</taxon>
        <taxon>Arthropoda</taxon>
        <taxon>Hexapoda</taxon>
        <taxon>Insecta</taxon>
        <taxon>Pterygota</taxon>
        <taxon>Neoptera</taxon>
        <taxon>Endopterygota</taxon>
        <taxon>Diptera</taxon>
        <taxon>Brachycera</taxon>
        <taxon>Muscomorpha</taxon>
        <taxon>Ephydroidea</taxon>
        <taxon>Drosophilidae</taxon>
        <taxon>Drosophila</taxon>
        <taxon>Sophophora</taxon>
    </lineage>
</organism>
<dbReference type="SUPFAM" id="SSF51430">
    <property type="entry name" value="NAD(P)-linked oxidoreductase"/>
    <property type="match status" value="1"/>
</dbReference>
<dbReference type="GO" id="GO:0016491">
    <property type="term" value="F:oxidoreductase activity"/>
    <property type="evidence" value="ECO:0007669"/>
    <property type="project" value="UniProtKB-KW"/>
</dbReference>
<dbReference type="InterPro" id="IPR036812">
    <property type="entry name" value="NAD(P)_OxRdtase_dom_sf"/>
</dbReference>
<name>A0A6P4IE73_DROKI</name>
<sequence>MFGESLLLAHKFLNLNNLPKLAGPCVLVHLLNCKIKRNIAHRPVVFNTKTFNDEGKSQEMSTPNFLLSNGKNMPMVGLGTWRSPPEVITQAVKDAIDIGYRHFDCAHIYGNEAQVGAALREKMQEGVVTRDSLFITSKLWNTYHKPELVRGACETSMRNLGVCYLDLYLMHWPMAYKSGDNLYPTCPDTNKAVFEDIDYIDTWRAMEDLVDQGLVHAIGVSNFNEQQINRLLSVAKLKPVVLQIECHPYLRQKSLITLCYDNAIAVTAYSSLGSGHTPYEKPGAYPLLQHPTILAIAEKYGRTAAQVLLRYQTQSGIIVIPRSVSKHHMSDNFKRIWDFELAIDDTKAIDDLDCNGRFMTMKAAYGHPHHPFEPGQTK</sequence>
<dbReference type="Gene3D" id="3.20.20.100">
    <property type="entry name" value="NADP-dependent oxidoreductase domain"/>
    <property type="match status" value="1"/>
</dbReference>
<proteinExistence type="inferred from homology"/>
<evidence type="ECO:0000256" key="2">
    <source>
        <dbReference type="ARBA" id="ARBA00022857"/>
    </source>
</evidence>
<keyword evidence="3" id="KW-0560">Oxidoreductase</keyword>
<keyword evidence="5" id="KW-1185">Reference proteome</keyword>
<evidence type="ECO:0000313" key="5">
    <source>
        <dbReference type="Proteomes" id="UP001652661"/>
    </source>
</evidence>
<dbReference type="RefSeq" id="XP_017021146.1">
    <property type="nucleotide sequence ID" value="XM_017165657.3"/>
</dbReference>
<dbReference type="GeneID" id="108073870"/>
<dbReference type="Pfam" id="PF00248">
    <property type="entry name" value="Aldo_ket_red"/>
    <property type="match status" value="1"/>
</dbReference>
<keyword evidence="2" id="KW-0521">NADP</keyword>
<dbReference type="PANTHER" id="PTHR11732">
    <property type="entry name" value="ALDO/KETO REDUCTASE"/>
    <property type="match status" value="1"/>
</dbReference>
<evidence type="ECO:0000313" key="6">
    <source>
        <dbReference type="RefSeq" id="XP_017021146.1"/>
    </source>
</evidence>
<reference evidence="6" key="1">
    <citation type="submission" date="2025-08" db="UniProtKB">
        <authorList>
            <consortium name="RefSeq"/>
        </authorList>
    </citation>
    <scope>IDENTIFICATION</scope>
    <source>
        <strain evidence="6">14028-0561.14</strain>
        <tissue evidence="6">Whole fly</tissue>
    </source>
</reference>
<gene>
    <name evidence="6" type="primary">LOC108073870</name>
</gene>
<evidence type="ECO:0000259" key="4">
    <source>
        <dbReference type="Pfam" id="PF00248"/>
    </source>
</evidence>
<dbReference type="AlphaFoldDB" id="A0A6P4IE73"/>
<dbReference type="OrthoDB" id="416253at2759"/>
<comment type="similarity">
    <text evidence="1">Belongs to the aldo/keto reductase family.</text>
</comment>
<dbReference type="PRINTS" id="PR00069">
    <property type="entry name" value="ALDKETRDTASE"/>
</dbReference>
<feature type="domain" description="NADP-dependent oxidoreductase" evidence="4">
    <location>
        <begin position="77"/>
        <end position="352"/>
    </location>
</feature>
<dbReference type="InterPro" id="IPR018170">
    <property type="entry name" value="Aldo/ket_reductase_CS"/>
</dbReference>
<dbReference type="PROSITE" id="PS00798">
    <property type="entry name" value="ALDOKETO_REDUCTASE_1"/>
    <property type="match status" value="1"/>
</dbReference>
<dbReference type="FunFam" id="3.20.20.100:FF:000006">
    <property type="entry name" value="Aldo-keto reductase family 1 member A1"/>
    <property type="match status" value="1"/>
</dbReference>
<accession>A0A6P4IE73</accession>
<evidence type="ECO:0000256" key="3">
    <source>
        <dbReference type="ARBA" id="ARBA00023002"/>
    </source>
</evidence>
<dbReference type="InterPro" id="IPR023210">
    <property type="entry name" value="NADP_OxRdtase_dom"/>
</dbReference>
<evidence type="ECO:0000256" key="1">
    <source>
        <dbReference type="ARBA" id="ARBA00007905"/>
    </source>
</evidence>
<dbReference type="Proteomes" id="UP001652661">
    <property type="component" value="Chromosome 3L"/>
</dbReference>